<evidence type="ECO:0000313" key="1">
    <source>
        <dbReference type="EMBL" id="SVC15797.1"/>
    </source>
</evidence>
<dbReference type="EMBL" id="UINC01076535">
    <property type="protein sequence ID" value="SVC15797.1"/>
    <property type="molecule type" value="Genomic_DNA"/>
</dbReference>
<protein>
    <submittedName>
        <fullName evidence="1">Uncharacterized protein</fullName>
    </submittedName>
</protein>
<gene>
    <name evidence="1" type="ORF">METZ01_LOCUS268651</name>
</gene>
<dbReference type="AlphaFoldDB" id="A0A382JXW2"/>
<organism evidence="1">
    <name type="scientific">marine metagenome</name>
    <dbReference type="NCBI Taxonomy" id="408172"/>
    <lineage>
        <taxon>unclassified sequences</taxon>
        <taxon>metagenomes</taxon>
        <taxon>ecological metagenomes</taxon>
    </lineage>
</organism>
<sequence>MNENICSICNREISEHSQEEWLECLKIEDKATNVKIRRHYKQEEE</sequence>
<proteinExistence type="predicted"/>
<name>A0A382JXW2_9ZZZZ</name>
<accession>A0A382JXW2</accession>
<reference evidence="1" key="1">
    <citation type="submission" date="2018-05" db="EMBL/GenBank/DDBJ databases">
        <authorList>
            <person name="Lanie J.A."/>
            <person name="Ng W.-L."/>
            <person name="Kazmierczak K.M."/>
            <person name="Andrzejewski T.M."/>
            <person name="Davidsen T.M."/>
            <person name="Wayne K.J."/>
            <person name="Tettelin H."/>
            <person name="Glass J.I."/>
            <person name="Rusch D."/>
            <person name="Podicherti R."/>
            <person name="Tsui H.-C.T."/>
            <person name="Winkler M.E."/>
        </authorList>
    </citation>
    <scope>NUCLEOTIDE SEQUENCE</scope>
</reference>